<accession>A0ABQ3QRV3</accession>
<comment type="caution">
    <text evidence="2">The sequence shown here is derived from an EMBL/GenBank/DDBJ whole genome shotgun (WGS) entry which is preliminary data.</text>
</comment>
<gene>
    <name evidence="2" type="ORF">Sviol_43830</name>
</gene>
<keyword evidence="3" id="KW-1185">Reference proteome</keyword>
<name>A0ABQ3QRV3_9ACTN</name>
<sequence length="76" mass="7792">MLSVKGPGLAADVEGQAVRGDPSGSPGRPDDAAAGAQFVAQTHPPGVEAEVNFGDVAVRLAGELVTCYLFSFRLSY</sequence>
<evidence type="ECO:0000256" key="1">
    <source>
        <dbReference type="SAM" id="MobiDB-lite"/>
    </source>
</evidence>
<dbReference type="EMBL" id="BNDY01000017">
    <property type="protein sequence ID" value="GHI39975.1"/>
    <property type="molecule type" value="Genomic_DNA"/>
</dbReference>
<organism evidence="2 3">
    <name type="scientific">Streptomyces violascens</name>
    <dbReference type="NCBI Taxonomy" id="67381"/>
    <lineage>
        <taxon>Bacteria</taxon>
        <taxon>Bacillati</taxon>
        <taxon>Actinomycetota</taxon>
        <taxon>Actinomycetes</taxon>
        <taxon>Kitasatosporales</taxon>
        <taxon>Streptomycetaceae</taxon>
        <taxon>Streptomyces</taxon>
    </lineage>
</organism>
<evidence type="ECO:0000313" key="3">
    <source>
        <dbReference type="Proteomes" id="UP001050808"/>
    </source>
</evidence>
<proteinExistence type="predicted"/>
<evidence type="ECO:0000313" key="2">
    <source>
        <dbReference type="EMBL" id="GHI39975.1"/>
    </source>
</evidence>
<feature type="region of interest" description="Disordered" evidence="1">
    <location>
        <begin position="1"/>
        <end position="34"/>
    </location>
</feature>
<protein>
    <submittedName>
        <fullName evidence="2">Uncharacterized protein</fullName>
    </submittedName>
</protein>
<reference evidence="2" key="1">
    <citation type="submission" date="2024-05" db="EMBL/GenBank/DDBJ databases">
        <title>Whole genome shotgun sequence of Streptomyces violascens NBRC 12920.</title>
        <authorList>
            <person name="Komaki H."/>
            <person name="Tamura T."/>
        </authorList>
    </citation>
    <scope>NUCLEOTIDE SEQUENCE</scope>
    <source>
        <strain evidence="2">NBRC 12920</strain>
    </source>
</reference>
<dbReference type="Proteomes" id="UP001050808">
    <property type="component" value="Unassembled WGS sequence"/>
</dbReference>